<evidence type="ECO:0000256" key="5">
    <source>
        <dbReference type="ARBA" id="ARBA00022741"/>
    </source>
</evidence>
<keyword evidence="5" id="KW-0547">Nucleotide-binding</keyword>
<keyword evidence="6" id="KW-0680">Restriction system</keyword>
<dbReference type="CDD" id="cd22332">
    <property type="entry name" value="HsdR_N"/>
    <property type="match status" value="1"/>
</dbReference>
<keyword evidence="4" id="KW-0540">Nuclease</keyword>
<dbReference type="EC" id="3.1.21.3" evidence="3"/>
<evidence type="ECO:0000256" key="10">
    <source>
        <dbReference type="ARBA" id="ARBA00023125"/>
    </source>
</evidence>
<dbReference type="InterPro" id="IPR007409">
    <property type="entry name" value="Restrct_endonuc_type1_HsdR_N"/>
</dbReference>
<dbReference type="InterPro" id="IPR051268">
    <property type="entry name" value="Type-I_R_enzyme_R_subunit"/>
</dbReference>
<dbReference type="GO" id="GO:0005524">
    <property type="term" value="F:ATP binding"/>
    <property type="evidence" value="ECO:0007669"/>
    <property type="project" value="UniProtKB-KW"/>
</dbReference>
<sequence>MFNEQTVTENGIIDRLKGLSGVKWTYCHGENLPKQTQDIFVDEWLKDALCSLNPDIGRQPDYADEVIYKLRGVVLEARHTGLVKANENFQEWLMADKTLPFGENGDHITINLIDFDNIENNHFVVAQQVHYIAATEVYFDIVLYVNGIP</sequence>
<organism evidence="12 13">
    <name type="scientific">Klebsiella michiganensis</name>
    <dbReference type="NCBI Taxonomy" id="1134687"/>
    <lineage>
        <taxon>Bacteria</taxon>
        <taxon>Pseudomonadati</taxon>
        <taxon>Pseudomonadota</taxon>
        <taxon>Gammaproteobacteria</taxon>
        <taxon>Enterobacterales</taxon>
        <taxon>Enterobacteriaceae</taxon>
        <taxon>Klebsiella/Raoultella group</taxon>
        <taxon>Klebsiella</taxon>
    </lineage>
</organism>
<protein>
    <recommendedName>
        <fullName evidence="3">type I site-specific deoxyribonuclease</fullName>
        <ecNumber evidence="3">3.1.21.3</ecNumber>
    </recommendedName>
</protein>
<comment type="similarity">
    <text evidence="2">Belongs to the HsdR family.</text>
</comment>
<reference evidence="12 13" key="2">
    <citation type="submission" date="2018-01" db="EMBL/GenBank/DDBJ databases">
        <title>Genomic study of Klebsiella pneumoniae.</title>
        <authorList>
            <person name="Yang Y."/>
            <person name="Bicalho R."/>
        </authorList>
    </citation>
    <scope>NUCLEOTIDE SEQUENCE [LARGE SCALE GENOMIC DNA]</scope>
    <source>
        <strain evidence="12 13">A11</strain>
    </source>
</reference>
<dbReference type="GO" id="GO:0004386">
    <property type="term" value="F:helicase activity"/>
    <property type="evidence" value="ECO:0007669"/>
    <property type="project" value="UniProtKB-KW"/>
</dbReference>
<dbReference type="GO" id="GO:0009307">
    <property type="term" value="P:DNA restriction-modification system"/>
    <property type="evidence" value="ECO:0007669"/>
    <property type="project" value="UniProtKB-KW"/>
</dbReference>
<evidence type="ECO:0000256" key="4">
    <source>
        <dbReference type="ARBA" id="ARBA00022722"/>
    </source>
</evidence>
<proteinExistence type="inferred from homology"/>
<dbReference type="PANTHER" id="PTHR30195:SF15">
    <property type="entry name" value="TYPE I RESTRICTION ENZYME HINDI ENDONUCLEASE SUBUNIT"/>
    <property type="match status" value="1"/>
</dbReference>
<evidence type="ECO:0000256" key="1">
    <source>
        <dbReference type="ARBA" id="ARBA00000851"/>
    </source>
</evidence>
<dbReference type="GO" id="GO:0009035">
    <property type="term" value="F:type I site-specific deoxyribonuclease activity"/>
    <property type="evidence" value="ECO:0007669"/>
    <property type="project" value="UniProtKB-EC"/>
</dbReference>
<dbReference type="AlphaFoldDB" id="A0A2J4PSP0"/>
<reference evidence="12 13" key="1">
    <citation type="submission" date="2017-11" db="EMBL/GenBank/DDBJ databases">
        <authorList>
            <person name="Han C.G."/>
        </authorList>
    </citation>
    <scope>NUCLEOTIDE SEQUENCE [LARGE SCALE GENOMIC DNA]</scope>
    <source>
        <strain evidence="12 13">A11</strain>
    </source>
</reference>
<evidence type="ECO:0000256" key="3">
    <source>
        <dbReference type="ARBA" id="ARBA00012654"/>
    </source>
</evidence>
<keyword evidence="9" id="KW-0067">ATP-binding</keyword>
<evidence type="ECO:0000313" key="12">
    <source>
        <dbReference type="EMBL" id="PLL21815.1"/>
    </source>
</evidence>
<dbReference type="GO" id="GO:0003677">
    <property type="term" value="F:DNA binding"/>
    <property type="evidence" value="ECO:0007669"/>
    <property type="project" value="UniProtKB-KW"/>
</dbReference>
<keyword evidence="12" id="KW-0347">Helicase</keyword>
<accession>A0A2J4PSP0</accession>
<evidence type="ECO:0000313" key="13">
    <source>
        <dbReference type="Proteomes" id="UP000234505"/>
    </source>
</evidence>
<evidence type="ECO:0000256" key="6">
    <source>
        <dbReference type="ARBA" id="ARBA00022747"/>
    </source>
</evidence>
<comment type="caution">
    <text evidence="12">The sequence shown here is derived from an EMBL/GenBank/DDBJ whole genome shotgun (WGS) entry which is preliminary data.</text>
</comment>
<dbReference type="Gene3D" id="3.90.1570.50">
    <property type="match status" value="1"/>
</dbReference>
<dbReference type="Proteomes" id="UP000234505">
    <property type="component" value="Unassembled WGS sequence"/>
</dbReference>
<evidence type="ECO:0000256" key="7">
    <source>
        <dbReference type="ARBA" id="ARBA00022759"/>
    </source>
</evidence>
<keyword evidence="8" id="KW-0378">Hydrolase</keyword>
<evidence type="ECO:0000259" key="11">
    <source>
        <dbReference type="Pfam" id="PF04313"/>
    </source>
</evidence>
<gene>
    <name evidence="12" type="ORF">CWN50_30225</name>
</gene>
<name>A0A2J4PSP0_9ENTR</name>
<dbReference type="PANTHER" id="PTHR30195">
    <property type="entry name" value="TYPE I SITE-SPECIFIC DEOXYRIBONUCLEASE PROTEIN SUBUNIT M AND R"/>
    <property type="match status" value="1"/>
</dbReference>
<dbReference type="EMBL" id="PIDS01001589">
    <property type="protein sequence ID" value="PLL21815.1"/>
    <property type="molecule type" value="Genomic_DNA"/>
</dbReference>
<evidence type="ECO:0000256" key="8">
    <source>
        <dbReference type="ARBA" id="ARBA00022801"/>
    </source>
</evidence>
<evidence type="ECO:0000256" key="2">
    <source>
        <dbReference type="ARBA" id="ARBA00008598"/>
    </source>
</evidence>
<keyword evidence="10" id="KW-0238">DNA-binding</keyword>
<evidence type="ECO:0000256" key="9">
    <source>
        <dbReference type="ARBA" id="ARBA00022840"/>
    </source>
</evidence>
<feature type="non-terminal residue" evidence="12">
    <location>
        <position position="149"/>
    </location>
</feature>
<keyword evidence="7" id="KW-0255">Endonuclease</keyword>
<comment type="catalytic activity">
    <reaction evidence="1">
        <text>Endonucleolytic cleavage of DNA to give random double-stranded fragments with terminal 5'-phosphates, ATP is simultaneously hydrolyzed.</text>
        <dbReference type="EC" id="3.1.21.3"/>
    </reaction>
</comment>
<feature type="domain" description="Restriction endonuclease type I HsdR N-terminal" evidence="11">
    <location>
        <begin position="1"/>
        <end position="149"/>
    </location>
</feature>
<dbReference type="Pfam" id="PF04313">
    <property type="entry name" value="HSDR_N"/>
    <property type="match status" value="1"/>
</dbReference>